<dbReference type="EMBL" id="CP001684">
    <property type="protein sequence ID" value="ACV22849.1"/>
    <property type="molecule type" value="Genomic_DNA"/>
</dbReference>
<dbReference type="Proteomes" id="UP000002026">
    <property type="component" value="Chromosome"/>
</dbReference>
<feature type="domain" description="Uroporphyrinogen decarboxylase (URO-D)" evidence="1">
    <location>
        <begin position="9"/>
        <end position="346"/>
    </location>
</feature>
<dbReference type="Gene3D" id="3.20.20.210">
    <property type="match status" value="1"/>
</dbReference>
<evidence type="ECO:0000259" key="1">
    <source>
        <dbReference type="Pfam" id="PF01208"/>
    </source>
</evidence>
<evidence type="ECO:0000313" key="3">
    <source>
        <dbReference type="Proteomes" id="UP000002026"/>
    </source>
</evidence>
<dbReference type="RefSeq" id="WP_012798951.1">
    <property type="nucleotide sequence ID" value="NC_013165.1"/>
</dbReference>
<proteinExistence type="predicted"/>
<dbReference type="eggNOG" id="COG0407">
    <property type="taxonomic scope" value="Bacteria"/>
</dbReference>
<dbReference type="CDD" id="cd03465">
    <property type="entry name" value="URO-D_like"/>
    <property type="match status" value="1"/>
</dbReference>
<protein>
    <submittedName>
        <fullName evidence="2">Uroporphyrinogen-III decarboxylase</fullName>
    </submittedName>
</protein>
<dbReference type="Pfam" id="PF01208">
    <property type="entry name" value="URO-D"/>
    <property type="match status" value="1"/>
</dbReference>
<dbReference type="SUPFAM" id="SSF51726">
    <property type="entry name" value="UROD/MetE-like"/>
    <property type="match status" value="1"/>
</dbReference>
<dbReference type="HOGENOM" id="CLU_040933_2_0_11"/>
<accession>C7N7G4</accession>
<sequence length="358" mass="39272">MQVRKDEMTSNERMAAYFDGEEVDRLPAMPMVDSFGPRLAGYEMRYKRLSAEHQVEVQKACYDLLGLDGLSIEYGLHGIGQACGTVLNDPADRTPSIDKHVLESIEQVDRLDLDCVLRKNDPWIDMCMTACEMLVDQMGDVVGTSASLTGPLTAAASLLPMRDLLVATRKKPELARKLIRFSTDALKLVSDQFASLGVDIFICDPVASGDIINEKTYREWVLPYTQELAPVIHKHNVAMGYHICGNTNKITGAMLESGCDMLSVDAKVPLTFAKEMGGDKVPIIGNVDPMDVMMLGTPDEVRENVLRNIEDCVDSPCGYIVSTGCDLPVNTPLENVVAFMDAVREYGSVRIGQKGSAV</sequence>
<keyword evidence="3" id="KW-1185">Reference proteome</keyword>
<dbReference type="STRING" id="471855.Shel_18310"/>
<dbReference type="AlphaFoldDB" id="C7N7G4"/>
<gene>
    <name evidence="2" type="ordered locus">Shel_18310</name>
</gene>
<dbReference type="PANTHER" id="PTHR47099">
    <property type="entry name" value="METHYLCOBAMIDE:COM METHYLTRANSFERASE MTBA"/>
    <property type="match status" value="1"/>
</dbReference>
<dbReference type="KEGG" id="shi:Shel_18310"/>
<dbReference type="InterPro" id="IPR000257">
    <property type="entry name" value="Uroporphyrinogen_deCOase"/>
</dbReference>
<dbReference type="GO" id="GO:0004853">
    <property type="term" value="F:uroporphyrinogen decarboxylase activity"/>
    <property type="evidence" value="ECO:0007669"/>
    <property type="project" value="InterPro"/>
</dbReference>
<reference evidence="2 3" key="1">
    <citation type="journal article" date="2009" name="Stand. Genomic Sci.">
        <title>Complete genome sequence of Slackia heliotrinireducens type strain (RHS 1).</title>
        <authorList>
            <person name="Pukall R."/>
            <person name="Lapidus A."/>
            <person name="Nolan M."/>
            <person name="Copeland A."/>
            <person name="Glavina Del Rio T."/>
            <person name="Lucas S."/>
            <person name="Chen F."/>
            <person name="Tice H."/>
            <person name="Cheng J.F."/>
            <person name="Chertkov O."/>
            <person name="Bruce D."/>
            <person name="Goodwin L."/>
            <person name="Kuske C."/>
            <person name="Brettin T."/>
            <person name="Detter J.C."/>
            <person name="Han C."/>
            <person name="Pitluck S."/>
            <person name="Pati A."/>
            <person name="Mavrommatis K."/>
            <person name="Ivanova N."/>
            <person name="Ovchinnikova G."/>
            <person name="Chen A."/>
            <person name="Palaniappan K."/>
            <person name="Schneider S."/>
            <person name="Rohde M."/>
            <person name="Chain P."/>
            <person name="D'haeseleer P."/>
            <person name="Goker M."/>
            <person name="Bristow J."/>
            <person name="Eisen J.A."/>
            <person name="Markowitz V."/>
            <person name="Kyrpides N.C."/>
            <person name="Klenk H.P."/>
            <person name="Hugenholtz P."/>
        </authorList>
    </citation>
    <scope>NUCLEOTIDE SEQUENCE [LARGE SCALE GENOMIC DNA]</scope>
    <source>
        <strain evidence="3">ATCC 29202 / DSM 20476 / NCTC 11029 / RHS 1</strain>
    </source>
</reference>
<organism evidence="2 3">
    <name type="scientific">Slackia heliotrinireducens (strain ATCC 29202 / DSM 20476 / NCTC 11029 / RHS 1)</name>
    <name type="common">Peptococcus heliotrinreducens</name>
    <dbReference type="NCBI Taxonomy" id="471855"/>
    <lineage>
        <taxon>Bacteria</taxon>
        <taxon>Bacillati</taxon>
        <taxon>Actinomycetota</taxon>
        <taxon>Coriobacteriia</taxon>
        <taxon>Eggerthellales</taxon>
        <taxon>Eggerthellaceae</taxon>
        <taxon>Slackia</taxon>
    </lineage>
</organism>
<dbReference type="InterPro" id="IPR052024">
    <property type="entry name" value="Methanogen_methyltrans"/>
</dbReference>
<dbReference type="InterPro" id="IPR038071">
    <property type="entry name" value="UROD/MetE-like_sf"/>
</dbReference>
<name>C7N7G4_SLAHD</name>
<evidence type="ECO:0000313" key="2">
    <source>
        <dbReference type="EMBL" id="ACV22849.1"/>
    </source>
</evidence>
<dbReference type="PANTHER" id="PTHR47099:SF1">
    <property type="entry name" value="METHYLCOBAMIDE:COM METHYLTRANSFERASE MTBA"/>
    <property type="match status" value="1"/>
</dbReference>
<dbReference type="GO" id="GO:0006779">
    <property type="term" value="P:porphyrin-containing compound biosynthetic process"/>
    <property type="evidence" value="ECO:0007669"/>
    <property type="project" value="InterPro"/>
</dbReference>